<name>A0A4Q2RC15_9HYPH</name>
<protein>
    <submittedName>
        <fullName evidence="1">Uncharacterized protein</fullName>
    </submittedName>
</protein>
<evidence type="ECO:0000313" key="1">
    <source>
        <dbReference type="EMBL" id="RYB04456.1"/>
    </source>
</evidence>
<comment type="caution">
    <text evidence="1">The sequence shown here is derived from an EMBL/GenBank/DDBJ whole genome shotgun (WGS) entry which is preliminary data.</text>
</comment>
<proteinExistence type="predicted"/>
<dbReference type="Proteomes" id="UP000289411">
    <property type="component" value="Unassembled WGS sequence"/>
</dbReference>
<reference evidence="1 2" key="2">
    <citation type="submission" date="2019-02" db="EMBL/GenBank/DDBJ databases">
        <title>'Lichenibacterium ramalinii' gen. nov. sp. nov., 'Lichenibacterium minor' gen. nov. sp. nov.</title>
        <authorList>
            <person name="Pankratov T."/>
        </authorList>
    </citation>
    <scope>NUCLEOTIDE SEQUENCE [LARGE SCALE GENOMIC DNA]</scope>
    <source>
        <strain evidence="1 2">RmlP001</strain>
    </source>
</reference>
<reference evidence="1 2" key="1">
    <citation type="submission" date="2018-09" db="EMBL/GenBank/DDBJ databases">
        <authorList>
            <person name="Grouzdev D.S."/>
            <person name="Krutkina M.S."/>
        </authorList>
    </citation>
    <scope>NUCLEOTIDE SEQUENCE [LARGE SCALE GENOMIC DNA]</scope>
    <source>
        <strain evidence="1 2">RmlP001</strain>
    </source>
</reference>
<gene>
    <name evidence="1" type="ORF">D3272_13555</name>
</gene>
<accession>A0A4Q2RC15</accession>
<dbReference type="EMBL" id="QYBC01000010">
    <property type="protein sequence ID" value="RYB04456.1"/>
    <property type="molecule type" value="Genomic_DNA"/>
</dbReference>
<sequence length="97" mass="10557">MLKKVRRMTFGRCASVWQFSMVPHRTGRPLLVATTTLLADSLKGIDKSTVVGHLITPDGLRALWGAVATGRLLSKTVERLPASLAAAIRPDDFTARD</sequence>
<organism evidence="1 2">
    <name type="scientific">Lichenibacterium ramalinae</name>
    <dbReference type="NCBI Taxonomy" id="2316527"/>
    <lineage>
        <taxon>Bacteria</taxon>
        <taxon>Pseudomonadati</taxon>
        <taxon>Pseudomonadota</taxon>
        <taxon>Alphaproteobacteria</taxon>
        <taxon>Hyphomicrobiales</taxon>
        <taxon>Lichenihabitantaceae</taxon>
        <taxon>Lichenibacterium</taxon>
    </lineage>
</organism>
<dbReference type="AlphaFoldDB" id="A0A4Q2RC15"/>
<keyword evidence="2" id="KW-1185">Reference proteome</keyword>
<evidence type="ECO:0000313" key="2">
    <source>
        <dbReference type="Proteomes" id="UP000289411"/>
    </source>
</evidence>